<dbReference type="STRING" id="994479.GCA_000194155_05600"/>
<evidence type="ECO:0000313" key="2">
    <source>
        <dbReference type="Proteomes" id="UP000233786"/>
    </source>
</evidence>
<dbReference type="RefSeq" id="WP_237710761.1">
    <property type="nucleotide sequence ID" value="NZ_CP061007.1"/>
</dbReference>
<keyword evidence="2" id="KW-1185">Reference proteome</keyword>
<dbReference type="EMBL" id="PJNB01000001">
    <property type="protein sequence ID" value="PKW17752.1"/>
    <property type="molecule type" value="Genomic_DNA"/>
</dbReference>
<evidence type="ECO:0000313" key="1">
    <source>
        <dbReference type="EMBL" id="PKW17752.1"/>
    </source>
</evidence>
<comment type="caution">
    <text evidence="1">The sequence shown here is derived from an EMBL/GenBank/DDBJ whole genome shotgun (WGS) entry which is preliminary data.</text>
</comment>
<organism evidence="1 2">
    <name type="scientific">Saccharopolyspora spinosa</name>
    <dbReference type="NCBI Taxonomy" id="60894"/>
    <lineage>
        <taxon>Bacteria</taxon>
        <taxon>Bacillati</taxon>
        <taxon>Actinomycetota</taxon>
        <taxon>Actinomycetes</taxon>
        <taxon>Pseudonocardiales</taxon>
        <taxon>Pseudonocardiaceae</taxon>
        <taxon>Saccharopolyspora</taxon>
    </lineage>
</organism>
<name>A0A2N3Y4A0_SACSN</name>
<dbReference type="Proteomes" id="UP000233786">
    <property type="component" value="Unassembled WGS sequence"/>
</dbReference>
<reference evidence="1" key="1">
    <citation type="submission" date="2017-12" db="EMBL/GenBank/DDBJ databases">
        <title>Sequencing the genomes of 1000 Actinobacteria strains.</title>
        <authorList>
            <person name="Klenk H.-P."/>
        </authorList>
    </citation>
    <scope>NUCLEOTIDE SEQUENCE [LARGE SCALE GENOMIC DNA]</scope>
    <source>
        <strain evidence="1">DSM 44228</strain>
    </source>
</reference>
<dbReference type="AlphaFoldDB" id="A0A2N3Y4A0"/>
<sequence>MTWSATEVLAIVEGMSRKTPIDWDAIATVAKNRIITTRELDDLGVPRKTVSDRTDPGGPWRRLLPGVIQLSTGHLTTEQRYDAALRYGGPEAVLTGISAARLGGLQHLPEAAGVHILIPHRSRCLSSRFVTIERTRRLPAPDCRAGFAVAPLVRAVLDAARRFRELDEVRALLAEAVQRGLVKPELLKKELEEGSGRGTRLPRMVLDEMLANVHSAAEGWAFRLAERSGLPPMQWNVRLLDSSGKLLGIPDGWIDEVGLAWQIDSRAYHLSPTSYDATVQRHSMMTAAGIIVVHTLPTQLRTDPDTVLEQLRGAYRLAGHSAHEG</sequence>
<protein>
    <submittedName>
        <fullName evidence="1">Uncharacterized protein</fullName>
    </submittedName>
</protein>
<proteinExistence type="predicted"/>
<accession>A0A2N3Y4A0</accession>
<gene>
    <name evidence="1" type="ORF">A8926_5764</name>
</gene>